<evidence type="ECO:0000313" key="7">
    <source>
        <dbReference type="EMBL" id="CAL1715298.1"/>
    </source>
</evidence>
<organism evidence="7 8">
    <name type="scientific">Somion occarium</name>
    <dbReference type="NCBI Taxonomy" id="3059160"/>
    <lineage>
        <taxon>Eukaryota</taxon>
        <taxon>Fungi</taxon>
        <taxon>Dikarya</taxon>
        <taxon>Basidiomycota</taxon>
        <taxon>Agaricomycotina</taxon>
        <taxon>Agaricomycetes</taxon>
        <taxon>Polyporales</taxon>
        <taxon>Cerrenaceae</taxon>
        <taxon>Somion</taxon>
    </lineage>
</organism>
<accession>A0ABP1E7D2</accession>
<feature type="transmembrane region" description="Helical" evidence="6">
    <location>
        <begin position="179"/>
        <end position="198"/>
    </location>
</feature>
<evidence type="ECO:0000256" key="2">
    <source>
        <dbReference type="ARBA" id="ARBA00006325"/>
    </source>
</evidence>
<keyword evidence="3 6" id="KW-0812">Transmembrane</keyword>
<protein>
    <recommendedName>
        <fullName evidence="9">Integral membrane protein</fullName>
    </recommendedName>
</protein>
<comment type="subcellular location">
    <subcellularLocation>
        <location evidence="1">Membrane</location>
        <topology evidence="1">Multi-pass membrane protein</topology>
    </subcellularLocation>
</comment>
<keyword evidence="4 6" id="KW-1133">Transmembrane helix</keyword>
<evidence type="ECO:0000313" key="8">
    <source>
        <dbReference type="Proteomes" id="UP001497453"/>
    </source>
</evidence>
<proteinExistence type="inferred from homology"/>
<evidence type="ECO:0000256" key="4">
    <source>
        <dbReference type="ARBA" id="ARBA00022989"/>
    </source>
</evidence>
<evidence type="ECO:0008006" key="9">
    <source>
        <dbReference type="Google" id="ProtNLM"/>
    </source>
</evidence>
<dbReference type="Proteomes" id="UP001497453">
    <property type="component" value="Chromosome 8"/>
</dbReference>
<evidence type="ECO:0000256" key="6">
    <source>
        <dbReference type="SAM" id="Phobius"/>
    </source>
</evidence>
<dbReference type="PANTHER" id="PTHR22779">
    <property type="entry name" value="SD17342P"/>
    <property type="match status" value="1"/>
</dbReference>
<evidence type="ECO:0000256" key="5">
    <source>
        <dbReference type="ARBA" id="ARBA00023136"/>
    </source>
</evidence>
<feature type="transmembrane region" description="Helical" evidence="6">
    <location>
        <begin position="46"/>
        <end position="70"/>
    </location>
</feature>
<dbReference type="Pfam" id="PF10190">
    <property type="entry name" value="Tmemb_170"/>
    <property type="match status" value="1"/>
</dbReference>
<name>A0ABP1E7D2_9APHY</name>
<comment type="similarity">
    <text evidence="2">Belongs to the TMEM170 family.</text>
</comment>
<keyword evidence="5 6" id="KW-0472">Membrane</keyword>
<reference evidence="8" key="1">
    <citation type="submission" date="2024-04" db="EMBL/GenBank/DDBJ databases">
        <authorList>
            <person name="Shaw F."/>
            <person name="Minotto A."/>
        </authorList>
    </citation>
    <scope>NUCLEOTIDE SEQUENCE [LARGE SCALE GENOMIC DNA]</scope>
</reference>
<sequence length="205" mass="23256">MSTQDAPPWPSLYNFIIEIVPIMNRDPVQPAGKYLYDPGDIYRFTLYWTIIFYTPAFILGGLYAFLNLTFPPSRPRRRSHKNRPSFPFQYNSSSYSAIPTTAEIPMQYFGSNLSPETSRRPTPLKPRPKLNERRSRFAFALLVLFAFLFCAIAGAVVGSAIIGYVLAGLFKTANYNMSTWVPFFFGLIQALVGFIALWPSVIDIV</sequence>
<gene>
    <name evidence="7" type="ORF">GFSPODELE1_LOCUS10156</name>
</gene>
<keyword evidence="8" id="KW-1185">Reference proteome</keyword>
<dbReference type="EMBL" id="OZ037951">
    <property type="protein sequence ID" value="CAL1715298.1"/>
    <property type="molecule type" value="Genomic_DNA"/>
</dbReference>
<feature type="transmembrane region" description="Helical" evidence="6">
    <location>
        <begin position="137"/>
        <end position="167"/>
    </location>
</feature>
<evidence type="ECO:0000256" key="3">
    <source>
        <dbReference type="ARBA" id="ARBA00022692"/>
    </source>
</evidence>
<dbReference type="PANTHER" id="PTHR22779:SF6">
    <property type="entry name" value="SD17342P"/>
    <property type="match status" value="1"/>
</dbReference>
<dbReference type="InterPro" id="IPR019334">
    <property type="entry name" value="TMEM170A/B/YPR153W-like"/>
</dbReference>
<evidence type="ECO:0000256" key="1">
    <source>
        <dbReference type="ARBA" id="ARBA00004141"/>
    </source>
</evidence>